<comment type="caution">
    <text evidence="2">The sequence shown here is derived from an EMBL/GenBank/DDBJ whole genome shotgun (WGS) entry which is preliminary data.</text>
</comment>
<gene>
    <name evidence="2" type="ORF">E6A44_005070</name>
</gene>
<proteinExistence type="predicted"/>
<dbReference type="Proteomes" id="UP001517247">
    <property type="component" value="Unassembled WGS sequence"/>
</dbReference>
<feature type="transmembrane region" description="Helical" evidence="1">
    <location>
        <begin position="62"/>
        <end position="82"/>
    </location>
</feature>
<keyword evidence="1" id="KW-0472">Membrane</keyword>
<dbReference type="RefSeq" id="WP_138722042.1">
    <property type="nucleotide sequence ID" value="NZ_SSHJ02000001.1"/>
</dbReference>
<evidence type="ECO:0000313" key="3">
    <source>
        <dbReference type="Proteomes" id="UP001517247"/>
    </source>
</evidence>
<feature type="transmembrane region" description="Helical" evidence="1">
    <location>
        <begin position="7"/>
        <end position="25"/>
    </location>
</feature>
<feature type="transmembrane region" description="Helical" evidence="1">
    <location>
        <begin position="88"/>
        <end position="111"/>
    </location>
</feature>
<reference evidence="2 3" key="1">
    <citation type="submission" date="2024-12" db="EMBL/GenBank/DDBJ databases">
        <authorList>
            <person name="Hu S."/>
        </authorList>
    </citation>
    <scope>NUCLEOTIDE SEQUENCE [LARGE SCALE GENOMIC DNA]</scope>
    <source>
        <strain evidence="2 3">THG-T11</strain>
    </source>
</reference>
<feature type="transmembrane region" description="Helical" evidence="1">
    <location>
        <begin position="37"/>
        <end position="55"/>
    </location>
</feature>
<name>A0ABW9J4Z2_9SPHI</name>
<evidence type="ECO:0000256" key="1">
    <source>
        <dbReference type="SAM" id="Phobius"/>
    </source>
</evidence>
<dbReference type="EMBL" id="SSHJ02000001">
    <property type="protein sequence ID" value="MFN0254932.1"/>
    <property type="molecule type" value="Genomic_DNA"/>
</dbReference>
<sequence>MKPNKPILIAGLVIFAISVCIIFPYESNKSNYIDDLKFTFLTLALSMFILMYSLMGKHFFKGLLFLLFSAVFSFACWSLFMYNDFWGIIPALYAGIPAGIVAGLVFLIFNYQFIKDENKVSRLIKRCVLYSVILLVSSVLFAKGGDWIFELTEYLKNIT</sequence>
<protein>
    <submittedName>
        <fullName evidence="2">Uncharacterized protein</fullName>
    </submittedName>
</protein>
<evidence type="ECO:0000313" key="2">
    <source>
        <dbReference type="EMBL" id="MFN0254932.1"/>
    </source>
</evidence>
<organism evidence="2 3">
    <name type="scientific">Pedobacter ureilyticus</name>
    <dbReference type="NCBI Taxonomy" id="1393051"/>
    <lineage>
        <taxon>Bacteria</taxon>
        <taxon>Pseudomonadati</taxon>
        <taxon>Bacteroidota</taxon>
        <taxon>Sphingobacteriia</taxon>
        <taxon>Sphingobacteriales</taxon>
        <taxon>Sphingobacteriaceae</taxon>
        <taxon>Pedobacter</taxon>
    </lineage>
</organism>
<accession>A0ABW9J4Z2</accession>
<keyword evidence="3" id="KW-1185">Reference proteome</keyword>
<keyword evidence="1" id="KW-1133">Transmembrane helix</keyword>
<keyword evidence="1" id="KW-0812">Transmembrane</keyword>
<feature type="transmembrane region" description="Helical" evidence="1">
    <location>
        <begin position="123"/>
        <end position="142"/>
    </location>
</feature>